<keyword evidence="2 5" id="KW-0812">Transmembrane</keyword>
<feature type="transmembrane region" description="Helical" evidence="5">
    <location>
        <begin position="90"/>
        <end position="112"/>
    </location>
</feature>
<feature type="transmembrane region" description="Helical" evidence="5">
    <location>
        <begin position="148"/>
        <end position="168"/>
    </location>
</feature>
<evidence type="ECO:0000256" key="5">
    <source>
        <dbReference type="SAM" id="Phobius"/>
    </source>
</evidence>
<dbReference type="AlphaFoldDB" id="A0A316DZI1"/>
<feature type="transmembrane region" description="Helical" evidence="5">
    <location>
        <begin position="6"/>
        <end position="24"/>
    </location>
</feature>
<evidence type="ECO:0000256" key="4">
    <source>
        <dbReference type="ARBA" id="ARBA00023136"/>
    </source>
</evidence>
<dbReference type="Pfam" id="PF04172">
    <property type="entry name" value="LrgB"/>
    <property type="match status" value="1"/>
</dbReference>
<dbReference type="PANTHER" id="PTHR30249">
    <property type="entry name" value="PUTATIVE SEROTONIN TRANSPORTER"/>
    <property type="match status" value="1"/>
</dbReference>
<dbReference type="Proteomes" id="UP000245667">
    <property type="component" value="Unassembled WGS sequence"/>
</dbReference>
<keyword evidence="9" id="KW-1185">Reference proteome</keyword>
<name>A0A316DZI1_9FLAO</name>
<feature type="transmembrane region" description="Helical" evidence="5">
    <location>
        <begin position="66"/>
        <end position="83"/>
    </location>
</feature>
<feature type="transmembrane region" description="Helical" evidence="5">
    <location>
        <begin position="210"/>
        <end position="230"/>
    </location>
</feature>
<dbReference type="PANTHER" id="PTHR30249:SF0">
    <property type="entry name" value="PLASTIDAL GLYCOLATE_GLYCERATE TRANSLOCATOR 1, CHLOROPLASTIC"/>
    <property type="match status" value="1"/>
</dbReference>
<evidence type="ECO:0000256" key="3">
    <source>
        <dbReference type="ARBA" id="ARBA00022989"/>
    </source>
</evidence>
<evidence type="ECO:0000256" key="2">
    <source>
        <dbReference type="ARBA" id="ARBA00022692"/>
    </source>
</evidence>
<accession>A0A316DZI1</accession>
<keyword evidence="3 5" id="KW-1133">Transmembrane helix</keyword>
<sequence>MKLISEPYILLTITIGIYWLTKYLQNKTNSVFLNPILITIIAVIAILKAAGISYDTYHEAGKYIEFFLKPSIVALGVPLYLQISKIKKQVIPIVISQLVGAIVGIISGVLIAKWLGASNEVIISIAPKSVTTPLAIDISTSIGGIPSLTASMVVMVGIFGSVAGFKILQLFKVKNPMSKSLSMGTASHGLGTAQAMAISQRFGAYSSMGLILNGLFTALFTPIILALLGFI</sequence>
<reference evidence="6 9" key="2">
    <citation type="submission" date="2020-07" db="EMBL/GenBank/DDBJ databases">
        <title>The draft genome sequence of Maribacter polysiphoniae KCTC 22021.</title>
        <authorList>
            <person name="Mu L."/>
        </authorList>
    </citation>
    <scope>NUCLEOTIDE SEQUENCE [LARGE SCALE GENOMIC DNA]</scope>
    <source>
        <strain evidence="6 9">KCTC 22021</strain>
    </source>
</reference>
<protein>
    <submittedName>
        <fullName evidence="6">LrgB family protein</fullName>
    </submittedName>
    <submittedName>
        <fullName evidence="7">Putative murein hydrolase (TIGR00659 family)</fullName>
    </submittedName>
</protein>
<reference evidence="7 8" key="1">
    <citation type="submission" date="2018-05" db="EMBL/GenBank/DDBJ databases">
        <title>Genomic Encyclopedia of Archaeal and Bacterial Type Strains, Phase II (KMG-II): from individual species to whole genera.</title>
        <authorList>
            <person name="Goeker M."/>
        </authorList>
    </citation>
    <scope>NUCLEOTIDE SEQUENCE [LARGE SCALE GENOMIC DNA]</scope>
    <source>
        <strain evidence="7 8">DSM 23514</strain>
    </source>
</reference>
<dbReference type="EMBL" id="QGGQ01000006">
    <property type="protein sequence ID" value="PWK22702.1"/>
    <property type="molecule type" value="Genomic_DNA"/>
</dbReference>
<dbReference type="EMBL" id="JACWLN010000005">
    <property type="protein sequence ID" value="MBD1261370.1"/>
    <property type="molecule type" value="Genomic_DNA"/>
</dbReference>
<feature type="transmembrane region" description="Helical" evidence="5">
    <location>
        <begin position="31"/>
        <end position="54"/>
    </location>
</feature>
<evidence type="ECO:0000313" key="9">
    <source>
        <dbReference type="Proteomes" id="UP000651837"/>
    </source>
</evidence>
<comment type="subcellular location">
    <subcellularLocation>
        <location evidence="1">Membrane</location>
        <topology evidence="1">Multi-pass membrane protein</topology>
    </subcellularLocation>
</comment>
<dbReference type="GO" id="GO:0016020">
    <property type="term" value="C:membrane"/>
    <property type="evidence" value="ECO:0007669"/>
    <property type="project" value="UniProtKB-SubCell"/>
</dbReference>
<dbReference type="OrthoDB" id="9811701at2"/>
<dbReference type="GO" id="GO:0016787">
    <property type="term" value="F:hydrolase activity"/>
    <property type="evidence" value="ECO:0007669"/>
    <property type="project" value="UniProtKB-KW"/>
</dbReference>
<dbReference type="InterPro" id="IPR007300">
    <property type="entry name" value="CidB/LrgB"/>
</dbReference>
<comment type="caution">
    <text evidence="7">The sequence shown here is derived from an EMBL/GenBank/DDBJ whole genome shotgun (WGS) entry which is preliminary data.</text>
</comment>
<proteinExistence type="predicted"/>
<evidence type="ECO:0000313" key="8">
    <source>
        <dbReference type="Proteomes" id="UP000245667"/>
    </source>
</evidence>
<evidence type="ECO:0000313" key="7">
    <source>
        <dbReference type="EMBL" id="PWK22702.1"/>
    </source>
</evidence>
<keyword evidence="7" id="KW-0378">Hydrolase</keyword>
<dbReference type="RefSeq" id="WP_109651350.1">
    <property type="nucleotide sequence ID" value="NZ_JACWLN010000005.1"/>
</dbReference>
<evidence type="ECO:0000256" key="1">
    <source>
        <dbReference type="ARBA" id="ARBA00004141"/>
    </source>
</evidence>
<organism evidence="7 8">
    <name type="scientific">Maribacter polysiphoniae</name>
    <dbReference type="NCBI Taxonomy" id="429344"/>
    <lineage>
        <taxon>Bacteria</taxon>
        <taxon>Pseudomonadati</taxon>
        <taxon>Bacteroidota</taxon>
        <taxon>Flavobacteriia</taxon>
        <taxon>Flavobacteriales</taxon>
        <taxon>Flavobacteriaceae</taxon>
        <taxon>Maribacter</taxon>
    </lineage>
</organism>
<evidence type="ECO:0000313" key="6">
    <source>
        <dbReference type="EMBL" id="MBD1261370.1"/>
    </source>
</evidence>
<gene>
    <name evidence="6" type="ORF">HZY62_12265</name>
    <name evidence="7" type="ORF">LX92_02638</name>
</gene>
<dbReference type="Proteomes" id="UP000651837">
    <property type="component" value="Unassembled WGS sequence"/>
</dbReference>
<keyword evidence="4 5" id="KW-0472">Membrane</keyword>